<dbReference type="OrthoDB" id="2287348at2759"/>
<accession>S2JJX7</accession>
<dbReference type="STRING" id="1220926.S2JJX7"/>
<proteinExistence type="predicted"/>
<evidence type="ECO:0000313" key="3">
    <source>
        <dbReference type="Proteomes" id="UP000014254"/>
    </source>
</evidence>
<dbReference type="AlphaFoldDB" id="S2JJX7"/>
<gene>
    <name evidence="2" type="ORF">HMPREF1544_02930</name>
</gene>
<dbReference type="Proteomes" id="UP000014254">
    <property type="component" value="Unassembled WGS sequence"/>
</dbReference>
<feature type="region of interest" description="Disordered" evidence="1">
    <location>
        <begin position="52"/>
        <end position="86"/>
    </location>
</feature>
<dbReference type="EMBL" id="KE123923">
    <property type="protein sequence ID" value="EPB90244.1"/>
    <property type="molecule type" value="Genomic_DNA"/>
</dbReference>
<dbReference type="InParanoid" id="S2JJX7"/>
<sequence>MFGPEPKTLLQKAALFLLNIQLDYLRDKLKPELERAVIMFTRVTNLDDGIRAKEEYAPPQQNYQHKQGNKKKFDRRSDNKMNKRKETRKCFKCHKVEQISKDCWSTKKEQNAQQVKRGEDDNVFAHLMVNNTHAEKSFNTGSRFKVEVQIKE</sequence>
<evidence type="ECO:0000313" key="2">
    <source>
        <dbReference type="EMBL" id="EPB90244.1"/>
    </source>
</evidence>
<reference evidence="3" key="1">
    <citation type="submission" date="2013-05" db="EMBL/GenBank/DDBJ databases">
        <title>The Genome sequence of Mucor circinelloides f. circinelloides 1006PhL.</title>
        <authorList>
            <consortium name="The Broad Institute Genomics Platform"/>
            <person name="Cuomo C."/>
            <person name="Earl A."/>
            <person name="Findley K."/>
            <person name="Lee S.C."/>
            <person name="Walker B."/>
            <person name="Young S."/>
            <person name="Zeng Q."/>
            <person name="Gargeya S."/>
            <person name="Fitzgerald M."/>
            <person name="Haas B."/>
            <person name="Abouelleil A."/>
            <person name="Allen A.W."/>
            <person name="Alvarado L."/>
            <person name="Arachchi H.M."/>
            <person name="Berlin A.M."/>
            <person name="Chapman S.B."/>
            <person name="Gainer-Dewar J."/>
            <person name="Goldberg J."/>
            <person name="Griggs A."/>
            <person name="Gujja S."/>
            <person name="Hansen M."/>
            <person name="Howarth C."/>
            <person name="Imamovic A."/>
            <person name="Ireland A."/>
            <person name="Larimer J."/>
            <person name="McCowan C."/>
            <person name="Murphy C."/>
            <person name="Pearson M."/>
            <person name="Poon T.W."/>
            <person name="Priest M."/>
            <person name="Roberts A."/>
            <person name="Saif S."/>
            <person name="Shea T."/>
            <person name="Sisk P."/>
            <person name="Sykes S."/>
            <person name="Wortman J."/>
            <person name="Nusbaum C."/>
            <person name="Birren B."/>
        </authorList>
    </citation>
    <scope>NUCLEOTIDE SEQUENCE [LARGE SCALE GENOMIC DNA]</scope>
    <source>
        <strain evidence="3">1006PhL</strain>
    </source>
</reference>
<dbReference type="VEuPathDB" id="FungiDB:HMPREF1544_02930"/>
<evidence type="ECO:0008006" key="4">
    <source>
        <dbReference type="Google" id="ProtNLM"/>
    </source>
</evidence>
<protein>
    <recommendedName>
        <fullName evidence="4">CCHC-type domain-containing protein</fullName>
    </recommendedName>
</protein>
<name>S2JJX7_MUCC1</name>
<organism evidence="2 3">
    <name type="scientific">Mucor circinelloides f. circinelloides (strain 1006PhL)</name>
    <name type="common">Mucormycosis agent</name>
    <name type="synonym">Calyptromyces circinelloides</name>
    <dbReference type="NCBI Taxonomy" id="1220926"/>
    <lineage>
        <taxon>Eukaryota</taxon>
        <taxon>Fungi</taxon>
        <taxon>Fungi incertae sedis</taxon>
        <taxon>Mucoromycota</taxon>
        <taxon>Mucoromycotina</taxon>
        <taxon>Mucoromycetes</taxon>
        <taxon>Mucorales</taxon>
        <taxon>Mucorineae</taxon>
        <taxon>Mucoraceae</taxon>
        <taxon>Mucor</taxon>
    </lineage>
</organism>
<keyword evidence="3" id="KW-1185">Reference proteome</keyword>
<evidence type="ECO:0000256" key="1">
    <source>
        <dbReference type="SAM" id="MobiDB-lite"/>
    </source>
</evidence>